<sequence length="187" mass="21718">MKIPPFSEDGFLPPEDYEMTLEELKGSLLVKGPEEGYPTWDAEWRLKLVENLKVMVGQLWEVGVVEIFVDGSFVEDKDHPGDIDGYFECDVVEFATGSIQRRLNGLDPHKVWTWDPTSRRPYRNQTKRQLPMWHRYRVELYPHFPGLTSGIRDQFGNDLSFPSAFRLSRRDYRPKGIVKVLKEGEGA</sequence>
<dbReference type="Pfam" id="PF22014">
    <property type="entry name" value="DUF6932"/>
    <property type="match status" value="1"/>
</dbReference>
<organism evidence="1 2">
    <name type="scientific">Rubrobacter radiotolerans</name>
    <name type="common">Arthrobacter radiotolerans</name>
    <dbReference type="NCBI Taxonomy" id="42256"/>
    <lineage>
        <taxon>Bacteria</taxon>
        <taxon>Bacillati</taxon>
        <taxon>Actinomycetota</taxon>
        <taxon>Rubrobacteria</taxon>
        <taxon>Rubrobacterales</taxon>
        <taxon>Rubrobacteraceae</taxon>
        <taxon>Rubrobacter</taxon>
    </lineage>
</organism>
<dbReference type="AlphaFoldDB" id="A0AB35T6B3"/>
<accession>A0AB35T6B3</accession>
<proteinExistence type="predicted"/>
<dbReference type="InterPro" id="IPR053860">
    <property type="entry name" value="DUF6932"/>
</dbReference>
<dbReference type="Proteomes" id="UP001281130">
    <property type="component" value="Unassembled WGS sequence"/>
</dbReference>
<protein>
    <recommendedName>
        <fullName evidence="3">LicD family</fullName>
    </recommendedName>
</protein>
<evidence type="ECO:0000313" key="1">
    <source>
        <dbReference type="EMBL" id="MDX5895206.1"/>
    </source>
</evidence>
<dbReference type="EMBL" id="JAWXXX010000001">
    <property type="protein sequence ID" value="MDX5895206.1"/>
    <property type="molecule type" value="Genomic_DNA"/>
</dbReference>
<dbReference type="RefSeq" id="WP_200805610.1">
    <property type="nucleotide sequence ID" value="NZ_JAWXXX010000001.1"/>
</dbReference>
<comment type="caution">
    <text evidence="1">The sequence shown here is derived from an EMBL/GenBank/DDBJ whole genome shotgun (WGS) entry which is preliminary data.</text>
</comment>
<evidence type="ECO:0000313" key="2">
    <source>
        <dbReference type="Proteomes" id="UP001281130"/>
    </source>
</evidence>
<reference evidence="1" key="1">
    <citation type="submission" date="2023-11" db="EMBL/GenBank/DDBJ databases">
        <title>MicrobeMod: A computational toolkit for identifying prokaryotic methylation and restriction-modification with nanopore sequencing.</title>
        <authorList>
            <person name="Crits-Christoph A."/>
            <person name="Kang S.C."/>
            <person name="Lee H."/>
            <person name="Ostrov N."/>
        </authorList>
    </citation>
    <scope>NUCLEOTIDE SEQUENCE</scope>
    <source>
        <strain evidence="1">ATCC 51242</strain>
    </source>
</reference>
<gene>
    <name evidence="1" type="ORF">SIL72_14355</name>
</gene>
<evidence type="ECO:0008006" key="3">
    <source>
        <dbReference type="Google" id="ProtNLM"/>
    </source>
</evidence>
<name>A0AB35T6B3_RUBRA</name>